<reference evidence="2 3" key="1">
    <citation type="submission" date="2021-05" db="EMBL/GenBank/DDBJ databases">
        <title>Draft genomes of bacteria isolated from model marine particles.</title>
        <authorList>
            <person name="Datta M.S."/>
            <person name="Schwartzman J.A."/>
            <person name="Enke T.N."/>
            <person name="Saavedra J."/>
            <person name="Cermak N."/>
            <person name="Cordero O.X."/>
        </authorList>
    </citation>
    <scope>NUCLEOTIDE SEQUENCE [LARGE SCALE GENOMIC DNA]</scope>
    <source>
        <strain evidence="2 3">D2M19</strain>
    </source>
</reference>
<gene>
    <name evidence="2" type="ORF">KO508_11945</name>
</gene>
<feature type="transmembrane region" description="Helical" evidence="1">
    <location>
        <begin position="51"/>
        <end position="67"/>
    </location>
</feature>
<dbReference type="Proteomes" id="UP000753376">
    <property type="component" value="Unassembled WGS sequence"/>
</dbReference>
<feature type="transmembrane region" description="Helical" evidence="1">
    <location>
        <begin position="28"/>
        <end position="44"/>
    </location>
</feature>
<keyword evidence="3" id="KW-1185">Reference proteome</keyword>
<evidence type="ECO:0000313" key="3">
    <source>
        <dbReference type="Proteomes" id="UP000753376"/>
    </source>
</evidence>
<name>A0ABS6A9E0_9GAMM</name>
<organism evidence="2 3">
    <name type="scientific">Marinobacter salexigens</name>
    <dbReference type="NCBI Taxonomy" id="1925763"/>
    <lineage>
        <taxon>Bacteria</taxon>
        <taxon>Pseudomonadati</taxon>
        <taxon>Pseudomonadota</taxon>
        <taxon>Gammaproteobacteria</taxon>
        <taxon>Pseudomonadales</taxon>
        <taxon>Marinobacteraceae</taxon>
        <taxon>Marinobacter</taxon>
    </lineage>
</organism>
<sequence length="125" mass="13807">MNILILTVFSLISCTASAEVADKIQSYQGMWFSALLLAALLGGLSYLRPLFLIPAVATFLFFAYGYYDIASDHTIRQLVLAEMGANYFILGYFSSFTLLATAVFGAVFSRLRNKHAPKTQSSNEE</sequence>
<comment type="caution">
    <text evidence="2">The sequence shown here is derived from an EMBL/GenBank/DDBJ whole genome shotgun (WGS) entry which is preliminary data.</text>
</comment>
<keyword evidence="1" id="KW-1133">Transmembrane helix</keyword>
<protein>
    <submittedName>
        <fullName evidence="2">Uncharacterized protein</fullName>
    </submittedName>
</protein>
<dbReference type="RefSeq" id="WP_216008530.1">
    <property type="nucleotide sequence ID" value="NZ_JAHKPV010000019.1"/>
</dbReference>
<keyword evidence="1" id="KW-0812">Transmembrane</keyword>
<proteinExistence type="predicted"/>
<evidence type="ECO:0000256" key="1">
    <source>
        <dbReference type="SAM" id="Phobius"/>
    </source>
</evidence>
<accession>A0ABS6A9E0</accession>
<dbReference type="EMBL" id="JAHKPV010000019">
    <property type="protein sequence ID" value="MBU2874709.1"/>
    <property type="molecule type" value="Genomic_DNA"/>
</dbReference>
<keyword evidence="1" id="KW-0472">Membrane</keyword>
<evidence type="ECO:0000313" key="2">
    <source>
        <dbReference type="EMBL" id="MBU2874709.1"/>
    </source>
</evidence>
<feature type="transmembrane region" description="Helical" evidence="1">
    <location>
        <begin position="87"/>
        <end position="108"/>
    </location>
</feature>